<dbReference type="GO" id="GO:0042421">
    <property type="term" value="P:norepinephrine biosynthetic process"/>
    <property type="evidence" value="ECO:0007669"/>
    <property type="project" value="TreeGrafter"/>
</dbReference>
<feature type="domain" description="DOMON" evidence="1">
    <location>
        <begin position="11"/>
        <end position="61"/>
    </location>
</feature>
<evidence type="ECO:0000313" key="2">
    <source>
        <dbReference type="EMBL" id="GBP39915.1"/>
    </source>
</evidence>
<dbReference type="EMBL" id="BGZK01000373">
    <property type="protein sequence ID" value="GBP39915.1"/>
    <property type="molecule type" value="Genomic_DNA"/>
</dbReference>
<dbReference type="AlphaFoldDB" id="A0A4C1VQ56"/>
<dbReference type="InterPro" id="IPR005018">
    <property type="entry name" value="DOMON_domain"/>
</dbReference>
<proteinExistence type="predicted"/>
<dbReference type="GO" id="GO:0005507">
    <property type="term" value="F:copper ion binding"/>
    <property type="evidence" value="ECO:0007669"/>
    <property type="project" value="TreeGrafter"/>
</dbReference>
<dbReference type="GO" id="GO:0030667">
    <property type="term" value="C:secretory granule membrane"/>
    <property type="evidence" value="ECO:0007669"/>
    <property type="project" value="TreeGrafter"/>
</dbReference>
<organism evidence="2 3">
    <name type="scientific">Eumeta variegata</name>
    <name type="common">Bagworm moth</name>
    <name type="synonym">Eumeta japonica</name>
    <dbReference type="NCBI Taxonomy" id="151549"/>
    <lineage>
        <taxon>Eukaryota</taxon>
        <taxon>Metazoa</taxon>
        <taxon>Ecdysozoa</taxon>
        <taxon>Arthropoda</taxon>
        <taxon>Hexapoda</taxon>
        <taxon>Insecta</taxon>
        <taxon>Pterygota</taxon>
        <taxon>Neoptera</taxon>
        <taxon>Endopterygota</taxon>
        <taxon>Lepidoptera</taxon>
        <taxon>Glossata</taxon>
        <taxon>Ditrysia</taxon>
        <taxon>Tineoidea</taxon>
        <taxon>Psychidae</taxon>
        <taxon>Oiketicinae</taxon>
        <taxon>Eumeta</taxon>
    </lineage>
</organism>
<dbReference type="InterPro" id="IPR000945">
    <property type="entry name" value="DBH-like"/>
</dbReference>
<dbReference type="Pfam" id="PF03351">
    <property type="entry name" value="DOMON"/>
    <property type="match status" value="1"/>
</dbReference>
<dbReference type="PANTHER" id="PTHR10157:SF23">
    <property type="entry name" value="MOXD1 HOMOLOG 1"/>
    <property type="match status" value="1"/>
</dbReference>
<comment type="caution">
    <text evidence="2">The sequence shown here is derived from an EMBL/GenBank/DDBJ whole genome shotgun (WGS) entry which is preliminary data.</text>
</comment>
<protein>
    <recommendedName>
        <fullName evidence="1">DOMON domain-containing protein</fullName>
    </recommendedName>
</protein>
<dbReference type="GO" id="GO:0004500">
    <property type="term" value="F:dopamine beta-monooxygenase activity"/>
    <property type="evidence" value="ECO:0007669"/>
    <property type="project" value="InterPro"/>
</dbReference>
<name>A0A4C1VQ56_EUMVA</name>
<dbReference type="GO" id="GO:0042420">
    <property type="term" value="P:dopamine catabolic process"/>
    <property type="evidence" value="ECO:0007669"/>
    <property type="project" value="TreeGrafter"/>
</dbReference>
<dbReference type="Proteomes" id="UP000299102">
    <property type="component" value="Unassembled WGS sequence"/>
</dbReference>
<keyword evidence="3" id="KW-1185">Reference proteome</keyword>
<evidence type="ECO:0000313" key="3">
    <source>
        <dbReference type="Proteomes" id="UP000299102"/>
    </source>
</evidence>
<dbReference type="GO" id="GO:0006589">
    <property type="term" value="P:octopamine biosynthetic process"/>
    <property type="evidence" value="ECO:0007669"/>
    <property type="project" value="TreeGrafter"/>
</dbReference>
<dbReference type="CDD" id="cd09631">
    <property type="entry name" value="DOMON_DOH"/>
    <property type="match status" value="1"/>
</dbReference>
<sequence length="283" mass="31038">MGESDCHGLQTEDKAVSDEVQSYELISGYQNETHTTVEFRRQLDTCDVQDFVIGPATQADVSMIYSLRLTDFGIKLPALAPCGSGAAGDHCQLYDGKLRNQLNKALSAAHGASEDTIQVLWALGPDDSDGQLPKHVKSGSKPLRLVQPIPKPDVMLLKYWDVRLTNYQSTRQDESNEPKLDGVVSFNYGVPMATAPSSDPGYHIAPKYSVRRIKRAQTRWGCVVDYGVPMGHLPAPSSDSGYHIAPKYSGKTNQTIPNSMGLVSFNYGVPTTFQLHHQTLVTI</sequence>
<dbReference type="GO" id="GO:0005615">
    <property type="term" value="C:extracellular space"/>
    <property type="evidence" value="ECO:0007669"/>
    <property type="project" value="TreeGrafter"/>
</dbReference>
<dbReference type="OrthoDB" id="19261at2759"/>
<dbReference type="PANTHER" id="PTHR10157">
    <property type="entry name" value="DOPAMINE BETA HYDROXYLASE RELATED"/>
    <property type="match status" value="1"/>
</dbReference>
<dbReference type="InterPro" id="IPR045266">
    <property type="entry name" value="DOH_DOMON"/>
</dbReference>
<gene>
    <name evidence="2" type="ORF">EVAR_83052_1</name>
</gene>
<accession>A0A4C1VQ56</accession>
<reference evidence="2 3" key="1">
    <citation type="journal article" date="2019" name="Commun. Biol.">
        <title>The bagworm genome reveals a unique fibroin gene that provides high tensile strength.</title>
        <authorList>
            <person name="Kono N."/>
            <person name="Nakamura H."/>
            <person name="Ohtoshi R."/>
            <person name="Tomita M."/>
            <person name="Numata K."/>
            <person name="Arakawa K."/>
        </authorList>
    </citation>
    <scope>NUCLEOTIDE SEQUENCE [LARGE SCALE GENOMIC DNA]</scope>
</reference>
<evidence type="ECO:0000259" key="1">
    <source>
        <dbReference type="Pfam" id="PF03351"/>
    </source>
</evidence>